<dbReference type="GO" id="GO:0006352">
    <property type="term" value="P:DNA-templated transcription initiation"/>
    <property type="evidence" value="ECO:0007669"/>
    <property type="project" value="InterPro"/>
</dbReference>
<evidence type="ECO:0000313" key="6">
    <source>
        <dbReference type="Proteomes" id="UP000000292"/>
    </source>
</evidence>
<dbReference type="PATRIC" id="fig|1048834.4.peg.2332"/>
<protein>
    <recommendedName>
        <fullName evidence="4">RNA polymerase sigma-70 region 4 domain-containing protein</fullName>
    </recommendedName>
</protein>
<dbReference type="Proteomes" id="UP000000292">
    <property type="component" value="Chromosome"/>
</dbReference>
<dbReference type="InterPro" id="IPR007630">
    <property type="entry name" value="RNA_pol_sigma70_r4"/>
</dbReference>
<dbReference type="InterPro" id="IPR014284">
    <property type="entry name" value="RNA_pol_sigma-70_dom"/>
</dbReference>
<accession>F8IH14</accession>
<reference evidence="6" key="2">
    <citation type="submission" date="2011-06" db="EMBL/GenBank/DDBJ databases">
        <title>The complete genome sequence of Alicyclobacillus acidocaldarius sp. Tc-4-1.</title>
        <authorList>
            <person name="Chen Y."/>
            <person name="He Y."/>
            <person name="Dong Z."/>
            <person name="Hu S."/>
        </authorList>
    </citation>
    <scope>NUCLEOTIDE SEQUENCE [LARGE SCALE GENOMIC DNA]</scope>
    <source>
        <strain evidence="6">Tc-4-1</strain>
    </source>
</reference>
<dbReference type="NCBIfam" id="TIGR02937">
    <property type="entry name" value="sigma70-ECF"/>
    <property type="match status" value="1"/>
</dbReference>
<keyword evidence="3" id="KW-0804">Transcription</keyword>
<dbReference type="HOGENOM" id="CLU_2021835_0_0_9"/>
<evidence type="ECO:0000259" key="4">
    <source>
        <dbReference type="Pfam" id="PF04545"/>
    </source>
</evidence>
<feature type="domain" description="RNA polymerase sigma-70 region 4" evidence="4">
    <location>
        <begin position="71"/>
        <end position="118"/>
    </location>
</feature>
<dbReference type="eggNOG" id="COG1595">
    <property type="taxonomic scope" value="Bacteria"/>
</dbReference>
<evidence type="ECO:0000256" key="2">
    <source>
        <dbReference type="ARBA" id="ARBA00023082"/>
    </source>
</evidence>
<gene>
    <name evidence="5" type="ordered locus">TC41_2469</name>
</gene>
<dbReference type="InterPro" id="IPR013324">
    <property type="entry name" value="RNA_pol_sigma_r3/r4-like"/>
</dbReference>
<proteinExistence type="predicted"/>
<reference evidence="5 6" key="1">
    <citation type="journal article" date="2011" name="J. Bacteriol.">
        <title>Complete Genome Sequence of Alicyclobacillus acidocaldarius Strain Tc-4-1.</title>
        <authorList>
            <person name="Chen Y."/>
            <person name="He Y."/>
            <person name="Zhang B."/>
            <person name="Yang J."/>
            <person name="Li W."/>
            <person name="Dong Z."/>
            <person name="Hu S."/>
        </authorList>
    </citation>
    <scope>NUCLEOTIDE SEQUENCE [LARGE SCALE GENOMIC DNA]</scope>
    <source>
        <strain evidence="5 6">Tc-4-1</strain>
    </source>
</reference>
<dbReference type="PANTHER" id="PTHR43133:SF51">
    <property type="entry name" value="RNA POLYMERASE SIGMA FACTOR"/>
    <property type="match status" value="1"/>
</dbReference>
<dbReference type="SUPFAM" id="SSF88659">
    <property type="entry name" value="Sigma3 and sigma4 domains of RNA polymerase sigma factors"/>
    <property type="match status" value="1"/>
</dbReference>
<dbReference type="AlphaFoldDB" id="F8IH14"/>
<keyword evidence="2" id="KW-0731">Sigma factor</keyword>
<dbReference type="Gene3D" id="1.20.140.160">
    <property type="match status" value="1"/>
</dbReference>
<dbReference type="GO" id="GO:0016987">
    <property type="term" value="F:sigma factor activity"/>
    <property type="evidence" value="ECO:0007669"/>
    <property type="project" value="UniProtKB-KW"/>
</dbReference>
<keyword evidence="1" id="KW-0805">Transcription regulation</keyword>
<dbReference type="RefSeq" id="WP_014465201.1">
    <property type="nucleotide sequence ID" value="NC_017167.1"/>
</dbReference>
<evidence type="ECO:0000256" key="3">
    <source>
        <dbReference type="ARBA" id="ARBA00023163"/>
    </source>
</evidence>
<dbReference type="STRING" id="1048834.TC41_2469"/>
<dbReference type="InterPro" id="IPR039425">
    <property type="entry name" value="RNA_pol_sigma-70-like"/>
</dbReference>
<name>F8IH14_ALIAT</name>
<dbReference type="KEGG" id="aad:TC41_2469"/>
<sequence length="122" mass="14576">MTAYTPEQEIAWIRKIIHNAVIDEYRRWKRWNRELLILNAPRDYEEDDELIETIAAQKTSEDNIELHWLVEQLPARERAVIRALYFEGLSQREVANRMNLSQKMVSKLHRSALRNLKESIST</sequence>
<evidence type="ECO:0000256" key="1">
    <source>
        <dbReference type="ARBA" id="ARBA00023015"/>
    </source>
</evidence>
<dbReference type="PANTHER" id="PTHR43133">
    <property type="entry name" value="RNA POLYMERASE ECF-TYPE SIGMA FACTO"/>
    <property type="match status" value="1"/>
</dbReference>
<evidence type="ECO:0000313" key="5">
    <source>
        <dbReference type="EMBL" id="AEJ44368.1"/>
    </source>
</evidence>
<dbReference type="OrthoDB" id="2990782at2"/>
<dbReference type="CDD" id="cd06171">
    <property type="entry name" value="Sigma70_r4"/>
    <property type="match status" value="1"/>
</dbReference>
<dbReference type="EMBL" id="CP002902">
    <property type="protein sequence ID" value="AEJ44368.1"/>
    <property type="molecule type" value="Genomic_DNA"/>
</dbReference>
<organism evidence="5 6">
    <name type="scientific">Alicyclobacillus acidocaldarius (strain Tc-4-1)</name>
    <name type="common">Bacillus acidocaldarius</name>
    <dbReference type="NCBI Taxonomy" id="1048834"/>
    <lineage>
        <taxon>Bacteria</taxon>
        <taxon>Bacillati</taxon>
        <taxon>Bacillota</taxon>
        <taxon>Bacilli</taxon>
        <taxon>Bacillales</taxon>
        <taxon>Alicyclobacillaceae</taxon>
        <taxon>Alicyclobacillus</taxon>
    </lineage>
</organism>
<dbReference type="Pfam" id="PF04545">
    <property type="entry name" value="Sigma70_r4"/>
    <property type="match status" value="1"/>
</dbReference>